<keyword evidence="10" id="KW-0808">Transferase</keyword>
<dbReference type="Gene3D" id="3.40.980.10">
    <property type="entry name" value="MoaB/Mog-like domain"/>
    <property type="match status" value="1"/>
</dbReference>
<comment type="function">
    <text evidence="2">May be involved in the biosynthesis of molybdopterin.</text>
</comment>
<protein>
    <recommendedName>
        <fullName evidence="6 10">Molybdopterin molybdenumtransferase</fullName>
        <ecNumber evidence="5 10">2.10.1.1</ecNumber>
    </recommendedName>
</protein>
<dbReference type="Pfam" id="PF03453">
    <property type="entry name" value="MoeA_N"/>
    <property type="match status" value="1"/>
</dbReference>
<dbReference type="SMART" id="SM00852">
    <property type="entry name" value="MoCF_biosynth"/>
    <property type="match status" value="1"/>
</dbReference>
<feature type="domain" description="MoaB/Mog" evidence="11">
    <location>
        <begin position="172"/>
        <end position="309"/>
    </location>
</feature>
<organism evidence="12 13">
    <name type="scientific">Marininema mesophilum</name>
    <dbReference type="NCBI Taxonomy" id="1048340"/>
    <lineage>
        <taxon>Bacteria</taxon>
        <taxon>Bacillati</taxon>
        <taxon>Bacillota</taxon>
        <taxon>Bacilli</taxon>
        <taxon>Bacillales</taxon>
        <taxon>Thermoactinomycetaceae</taxon>
        <taxon>Marininema</taxon>
    </lineage>
</organism>
<dbReference type="InterPro" id="IPR036688">
    <property type="entry name" value="MoeA_C_domain_IV_sf"/>
</dbReference>
<name>A0A1H3AX07_9BACL</name>
<dbReference type="SUPFAM" id="SSF53218">
    <property type="entry name" value="Molybdenum cofactor biosynthesis proteins"/>
    <property type="match status" value="1"/>
</dbReference>
<dbReference type="SUPFAM" id="SSF63882">
    <property type="entry name" value="MoeA N-terminal region -like"/>
    <property type="match status" value="1"/>
</dbReference>
<comment type="cofactor">
    <cofactor evidence="10">
        <name>Mg(2+)</name>
        <dbReference type="ChEBI" id="CHEBI:18420"/>
    </cofactor>
</comment>
<evidence type="ECO:0000313" key="12">
    <source>
        <dbReference type="EMBL" id="SDX34232.1"/>
    </source>
</evidence>
<dbReference type="GO" id="GO:0061599">
    <property type="term" value="F:molybdopterin molybdotransferase activity"/>
    <property type="evidence" value="ECO:0007669"/>
    <property type="project" value="UniProtKB-UniRule"/>
</dbReference>
<dbReference type="InterPro" id="IPR005110">
    <property type="entry name" value="MoeA_linker/N"/>
</dbReference>
<keyword evidence="8 10" id="KW-0501">Molybdenum cofactor biosynthesis</keyword>
<evidence type="ECO:0000256" key="7">
    <source>
        <dbReference type="ARBA" id="ARBA00022505"/>
    </source>
</evidence>
<comment type="pathway">
    <text evidence="3 10">Cofactor biosynthesis; molybdopterin biosynthesis.</text>
</comment>
<dbReference type="EMBL" id="FNNQ01000014">
    <property type="protein sequence ID" value="SDX34232.1"/>
    <property type="molecule type" value="Genomic_DNA"/>
</dbReference>
<dbReference type="PANTHER" id="PTHR10192:SF16">
    <property type="entry name" value="MOLYBDOPTERIN MOLYBDENUMTRANSFERASE"/>
    <property type="match status" value="1"/>
</dbReference>
<accession>A0A1H3AX07</accession>
<sequence length="604" mass="66136">MRRTKKTVSIAEARERLLSSISFSARMERVPVTEAIHRVTAEGVIARQATPSFPAAAMDGIAVDSQATQGATASTPIVLRIGIDYDEVNTGDPLPVGRNSVIMIEHVRNLGQGRVEIDASAVPWKHVRQMGEDVAIGELLLPARHRIRPLDVGAFLAGGVEEVRVLCKPQVVVIPTGSEMVPPGTPAQRGKMIEFNSEIIHGTLEEWGAQVEVTDIVPDDLGMLHQVVAKMVQSCDILLVLAGSSAGTKDFTQEALAELGEIVVHQVAARPGKPTILAQVDGKPVLGLPGYPVSACLALEWFLPPLIDTWYGYQMRMNEQGFLNVRMLEAIKGKKGGEDFIRLGVMYHKGEYHAFPMSRGAGVTMSLVMADAMLSLSVDCEGVEAGAKVEVKLLRPLTAIKQTLWIGGVDDPLLDRWMALFPKHFPGWTLRKRIEAKESEHFPAHGRILRSEKGDQEDKGPQQRGEVLSFAKQEWGLLMDGLDQGTEARWLLPPCKSAFPQELAWRLQREGIVLDEILRKDIDWTTPLIWKAAACVVSGVASGTIGPRAVAEEVGLKFVQGGTCTLSLEMDDSIEFEGKEKLIASLQSMEMREVIHSLPGYVFF</sequence>
<dbReference type="InterPro" id="IPR038987">
    <property type="entry name" value="MoeA-like"/>
</dbReference>
<dbReference type="Pfam" id="PF00994">
    <property type="entry name" value="MoCF_biosynth"/>
    <property type="match status" value="1"/>
</dbReference>
<dbReference type="CDD" id="cd00887">
    <property type="entry name" value="MoeA"/>
    <property type="match status" value="1"/>
</dbReference>
<evidence type="ECO:0000256" key="1">
    <source>
        <dbReference type="ARBA" id="ARBA00002901"/>
    </source>
</evidence>
<dbReference type="InterPro" id="IPR001453">
    <property type="entry name" value="MoaB/Mog_dom"/>
</dbReference>
<dbReference type="NCBIfam" id="TIGR00177">
    <property type="entry name" value="molyb_syn"/>
    <property type="match status" value="1"/>
</dbReference>
<evidence type="ECO:0000256" key="9">
    <source>
        <dbReference type="ARBA" id="ARBA00047317"/>
    </source>
</evidence>
<gene>
    <name evidence="12" type="ORF">SAMN05444487_11488</name>
</gene>
<dbReference type="Gene3D" id="2.170.190.11">
    <property type="entry name" value="Molybdopterin biosynthesis moea protein, domain 3"/>
    <property type="match status" value="1"/>
</dbReference>
<evidence type="ECO:0000259" key="11">
    <source>
        <dbReference type="SMART" id="SM00852"/>
    </source>
</evidence>
<dbReference type="Gene3D" id="3.90.105.10">
    <property type="entry name" value="Molybdopterin biosynthesis moea protein, domain 2"/>
    <property type="match status" value="1"/>
</dbReference>
<dbReference type="Proteomes" id="UP000198534">
    <property type="component" value="Unassembled WGS sequence"/>
</dbReference>
<dbReference type="AlphaFoldDB" id="A0A1H3AX07"/>
<comment type="similarity">
    <text evidence="4 10">Belongs to the MoeA family.</text>
</comment>
<dbReference type="STRING" id="1048340.SAMN05444487_11488"/>
<comment type="catalytic activity">
    <reaction evidence="9">
        <text>adenylyl-molybdopterin + molybdate = Mo-molybdopterin + AMP + H(+)</text>
        <dbReference type="Rhea" id="RHEA:35047"/>
        <dbReference type="ChEBI" id="CHEBI:15378"/>
        <dbReference type="ChEBI" id="CHEBI:36264"/>
        <dbReference type="ChEBI" id="CHEBI:62727"/>
        <dbReference type="ChEBI" id="CHEBI:71302"/>
        <dbReference type="ChEBI" id="CHEBI:456215"/>
        <dbReference type="EC" id="2.10.1.1"/>
    </reaction>
</comment>
<keyword evidence="10" id="KW-0460">Magnesium</keyword>
<keyword evidence="10" id="KW-0479">Metal-binding</keyword>
<dbReference type="GO" id="GO:0046872">
    <property type="term" value="F:metal ion binding"/>
    <property type="evidence" value="ECO:0007669"/>
    <property type="project" value="UniProtKB-UniRule"/>
</dbReference>
<comment type="function">
    <text evidence="1 10">Catalyzes the insertion of molybdate into adenylated molybdopterin with the concomitant release of AMP.</text>
</comment>
<dbReference type="EC" id="2.10.1.1" evidence="5 10"/>
<dbReference type="RefSeq" id="WP_177168064.1">
    <property type="nucleotide sequence ID" value="NZ_FNNQ01000014.1"/>
</dbReference>
<dbReference type="InterPro" id="IPR036425">
    <property type="entry name" value="MoaB/Mog-like_dom_sf"/>
</dbReference>
<dbReference type="InterPro" id="IPR008284">
    <property type="entry name" value="MoCF_biosynth_CS"/>
</dbReference>
<evidence type="ECO:0000256" key="10">
    <source>
        <dbReference type="RuleBase" id="RU365090"/>
    </source>
</evidence>
<dbReference type="PROSITE" id="PS01079">
    <property type="entry name" value="MOCF_BIOSYNTHESIS_2"/>
    <property type="match status" value="1"/>
</dbReference>
<evidence type="ECO:0000256" key="2">
    <source>
        <dbReference type="ARBA" id="ARBA00003487"/>
    </source>
</evidence>
<evidence type="ECO:0000256" key="8">
    <source>
        <dbReference type="ARBA" id="ARBA00023150"/>
    </source>
</evidence>
<keyword evidence="7 10" id="KW-0500">Molybdenum</keyword>
<dbReference type="Gene3D" id="2.40.340.10">
    <property type="entry name" value="MoeA, C-terminal, domain IV"/>
    <property type="match status" value="1"/>
</dbReference>
<dbReference type="InterPro" id="IPR036135">
    <property type="entry name" value="MoeA_linker/N_sf"/>
</dbReference>
<reference evidence="12 13" key="1">
    <citation type="submission" date="2016-10" db="EMBL/GenBank/DDBJ databases">
        <authorList>
            <person name="de Groot N.N."/>
        </authorList>
    </citation>
    <scope>NUCLEOTIDE SEQUENCE [LARGE SCALE GENOMIC DNA]</scope>
    <source>
        <strain evidence="12 13">DSM 45610</strain>
    </source>
</reference>
<evidence type="ECO:0000256" key="6">
    <source>
        <dbReference type="ARBA" id="ARBA00021108"/>
    </source>
</evidence>
<dbReference type="GO" id="GO:0006777">
    <property type="term" value="P:Mo-molybdopterin cofactor biosynthetic process"/>
    <property type="evidence" value="ECO:0007669"/>
    <property type="project" value="UniProtKB-UniRule"/>
</dbReference>
<dbReference type="SUPFAM" id="SSF63867">
    <property type="entry name" value="MoeA C-terminal domain-like"/>
    <property type="match status" value="1"/>
</dbReference>
<evidence type="ECO:0000256" key="3">
    <source>
        <dbReference type="ARBA" id="ARBA00005046"/>
    </source>
</evidence>
<dbReference type="PANTHER" id="PTHR10192">
    <property type="entry name" value="MOLYBDOPTERIN BIOSYNTHESIS PROTEIN"/>
    <property type="match status" value="1"/>
</dbReference>
<dbReference type="UniPathway" id="UPA00344"/>
<evidence type="ECO:0000256" key="4">
    <source>
        <dbReference type="ARBA" id="ARBA00010763"/>
    </source>
</evidence>
<keyword evidence="13" id="KW-1185">Reference proteome</keyword>
<evidence type="ECO:0000256" key="5">
    <source>
        <dbReference type="ARBA" id="ARBA00013269"/>
    </source>
</evidence>
<dbReference type="Pfam" id="PF03454">
    <property type="entry name" value="MoeA_C"/>
    <property type="match status" value="1"/>
</dbReference>
<proteinExistence type="inferred from homology"/>
<dbReference type="GO" id="GO:0005829">
    <property type="term" value="C:cytosol"/>
    <property type="evidence" value="ECO:0007669"/>
    <property type="project" value="TreeGrafter"/>
</dbReference>
<dbReference type="InterPro" id="IPR005111">
    <property type="entry name" value="MoeA_C_domain_IV"/>
</dbReference>
<evidence type="ECO:0000313" key="13">
    <source>
        <dbReference type="Proteomes" id="UP000198534"/>
    </source>
</evidence>